<keyword evidence="1" id="KW-1133">Transmembrane helix</keyword>
<name>A0A6B8WC69_9CORY</name>
<dbReference type="KEGG" id="cok:COCCU_08480"/>
<feature type="transmembrane region" description="Helical" evidence="1">
    <location>
        <begin position="20"/>
        <end position="52"/>
    </location>
</feature>
<evidence type="ECO:0000256" key="1">
    <source>
        <dbReference type="SAM" id="Phobius"/>
    </source>
</evidence>
<gene>
    <name evidence="2" type="ORF">COCCU_08480</name>
</gene>
<evidence type="ECO:0000313" key="3">
    <source>
        <dbReference type="Proteomes" id="UP000424462"/>
    </source>
</evidence>
<organism evidence="2 3">
    <name type="scientific">Corynebacterium occultum</name>
    <dbReference type="NCBI Taxonomy" id="2675219"/>
    <lineage>
        <taxon>Bacteria</taxon>
        <taxon>Bacillati</taxon>
        <taxon>Actinomycetota</taxon>
        <taxon>Actinomycetes</taxon>
        <taxon>Mycobacteriales</taxon>
        <taxon>Corynebacteriaceae</taxon>
        <taxon>Corynebacterium</taxon>
    </lineage>
</organism>
<keyword evidence="3" id="KW-1185">Reference proteome</keyword>
<protein>
    <submittedName>
        <fullName evidence="2">Uncharacterized protein</fullName>
    </submittedName>
</protein>
<sequence>MPDTQGSGSSRADRQNIWLFIIILCCVVLVGWLKFYGLLLAIPVLLVTVLVARARPDATEARALRSSVELSAEDIQNVILEFENFRGAPDTDAMADRTLHRPALLDEDCDHPDLENFRFQFNSNRRFLSRLPARLAADLTVTELEQLLHVTDQRAESLKDAWLTARRSAKQLGPDY</sequence>
<evidence type="ECO:0000313" key="2">
    <source>
        <dbReference type="EMBL" id="QGU07620.1"/>
    </source>
</evidence>
<dbReference type="EMBL" id="CP046455">
    <property type="protein sequence ID" value="QGU07620.1"/>
    <property type="molecule type" value="Genomic_DNA"/>
</dbReference>
<reference evidence="2 3" key="1">
    <citation type="submission" date="2019-11" db="EMBL/GenBank/DDBJ databases">
        <title>Complete genome sequence of Corynebacterium kalinowskii 1959, a novel Corynebacterium species isolated from soil of a small paddock in Vilsendorf, Germany.</title>
        <authorList>
            <person name="Schaffert L."/>
            <person name="Ruwe M."/>
            <person name="Milse J."/>
            <person name="Hanuschka K."/>
            <person name="Ortseifen V."/>
            <person name="Droste J."/>
            <person name="Brandt D."/>
            <person name="Schlueter L."/>
            <person name="Kutter Y."/>
            <person name="Vinke S."/>
            <person name="Viehoefer P."/>
            <person name="Jacob L."/>
            <person name="Luebke N.-C."/>
            <person name="Schulte-Berndt E."/>
            <person name="Hain C."/>
            <person name="Linder M."/>
            <person name="Schmidt P."/>
            <person name="Wollenschlaeger L."/>
            <person name="Luttermann T."/>
            <person name="Thieme E."/>
            <person name="Hassa J."/>
            <person name="Haak M."/>
            <person name="Wittchen M."/>
            <person name="Mentz A."/>
            <person name="Persicke M."/>
            <person name="Busche T."/>
            <person name="Ruckert C."/>
        </authorList>
    </citation>
    <scope>NUCLEOTIDE SEQUENCE [LARGE SCALE GENOMIC DNA]</scope>
    <source>
        <strain evidence="2 3">2039</strain>
    </source>
</reference>
<dbReference type="AlphaFoldDB" id="A0A6B8WC69"/>
<keyword evidence="1" id="KW-0812">Transmembrane</keyword>
<accession>A0A6B8WC69</accession>
<proteinExistence type="predicted"/>
<keyword evidence="1" id="KW-0472">Membrane</keyword>
<dbReference type="Proteomes" id="UP000424462">
    <property type="component" value="Chromosome"/>
</dbReference>